<protein>
    <submittedName>
        <fullName evidence="1">Uncharacterized protein</fullName>
    </submittedName>
</protein>
<name>A0A2H5BQZ2_9CAUD</name>
<gene>
    <name evidence="1" type="primary">TC6_065</name>
</gene>
<dbReference type="EMBL" id="MG676466">
    <property type="protein sequence ID" value="AUG88576.1"/>
    <property type="molecule type" value="Genomic_DNA"/>
</dbReference>
<organism evidence="1 2">
    <name type="scientific">Pseudomonas phage TC6</name>
    <dbReference type="NCBI Taxonomy" id="2060947"/>
    <lineage>
        <taxon>Viruses</taxon>
        <taxon>Duplodnaviria</taxon>
        <taxon>Heunggongvirae</taxon>
        <taxon>Uroviricota</taxon>
        <taxon>Caudoviricetes</taxon>
        <taxon>Zobellviridae</taxon>
        <taxon>Paundecimvirus</taxon>
        <taxon>Paundecimvirus PA11</taxon>
    </lineage>
</organism>
<proteinExistence type="predicted"/>
<reference evidence="1 2" key="1">
    <citation type="submission" date="2017-12" db="EMBL/GenBank/DDBJ databases">
        <title>Genomic identification of Pseudomonas aeruginosa phage TC6.</title>
        <authorList>
            <person name="Lu S."/>
            <person name="Tang C."/>
            <person name="Deng C."/>
            <person name="Zhang Y."/>
            <person name="Xiao C."/>
        </authorList>
    </citation>
    <scope>NUCLEOTIDE SEQUENCE [LARGE SCALE GENOMIC DNA]</scope>
</reference>
<evidence type="ECO:0000313" key="1">
    <source>
        <dbReference type="EMBL" id="AUG88576.1"/>
    </source>
</evidence>
<accession>A0A2H5BQZ2</accession>
<sequence>MKAIKYVTAKDAAELEKIQATAIKSVQKARVLVQIAAVATIMHAHKHGDWTYAQKLVDGLGNTVNGAALVEWFKLYGGLSTDDNGFIGWSGKDYIEQRFEEAKATMWWSLKVKSPFKGFDLEAALQKVIKDHNAMKEKVAGLTQEDQEKVNFKVNDATIQAVLKLCNFEAIIEEPVVEEAA</sequence>
<evidence type="ECO:0000313" key="2">
    <source>
        <dbReference type="Proteomes" id="UP000241282"/>
    </source>
</evidence>
<dbReference type="Proteomes" id="UP000241282">
    <property type="component" value="Segment"/>
</dbReference>